<name>A0A8J5CJL7_CHIOP</name>
<sequence>MADATGRLLGEVIEVNVPRWGPAIPVEGNLPRDVAGLPFNTLDSRVCRYSKQRRRCPVMPAVQAFARRALCPNSQRPRRCQGNTPMGGPGQGVLPLFGEGEKRSEAERPFPKKPLLLGDQVVLL</sequence>
<dbReference type="AlphaFoldDB" id="A0A8J5CJL7"/>
<keyword evidence="3" id="KW-1185">Reference proteome</keyword>
<gene>
    <name evidence="2" type="ORF">GWK47_016466</name>
</gene>
<evidence type="ECO:0000256" key="1">
    <source>
        <dbReference type="SAM" id="MobiDB-lite"/>
    </source>
</evidence>
<evidence type="ECO:0000313" key="2">
    <source>
        <dbReference type="EMBL" id="KAG0713325.1"/>
    </source>
</evidence>
<feature type="region of interest" description="Disordered" evidence="1">
    <location>
        <begin position="74"/>
        <end position="111"/>
    </location>
</feature>
<organism evidence="2 3">
    <name type="scientific">Chionoecetes opilio</name>
    <name type="common">Atlantic snow crab</name>
    <name type="synonym">Cancer opilio</name>
    <dbReference type="NCBI Taxonomy" id="41210"/>
    <lineage>
        <taxon>Eukaryota</taxon>
        <taxon>Metazoa</taxon>
        <taxon>Ecdysozoa</taxon>
        <taxon>Arthropoda</taxon>
        <taxon>Crustacea</taxon>
        <taxon>Multicrustacea</taxon>
        <taxon>Malacostraca</taxon>
        <taxon>Eumalacostraca</taxon>
        <taxon>Eucarida</taxon>
        <taxon>Decapoda</taxon>
        <taxon>Pleocyemata</taxon>
        <taxon>Brachyura</taxon>
        <taxon>Eubrachyura</taxon>
        <taxon>Majoidea</taxon>
        <taxon>Majidae</taxon>
        <taxon>Chionoecetes</taxon>
    </lineage>
</organism>
<dbReference type="EMBL" id="JACEEZ010021565">
    <property type="protein sequence ID" value="KAG0713325.1"/>
    <property type="molecule type" value="Genomic_DNA"/>
</dbReference>
<feature type="compositionally biased region" description="Basic and acidic residues" evidence="1">
    <location>
        <begin position="99"/>
        <end position="110"/>
    </location>
</feature>
<accession>A0A8J5CJL7</accession>
<comment type="caution">
    <text evidence="2">The sequence shown here is derived from an EMBL/GenBank/DDBJ whole genome shotgun (WGS) entry which is preliminary data.</text>
</comment>
<reference evidence="2" key="1">
    <citation type="submission" date="2020-07" db="EMBL/GenBank/DDBJ databases">
        <title>The High-quality genome of the commercially important snow crab, Chionoecetes opilio.</title>
        <authorList>
            <person name="Jeong J.-H."/>
            <person name="Ryu S."/>
        </authorList>
    </citation>
    <scope>NUCLEOTIDE SEQUENCE</scope>
    <source>
        <strain evidence="2">MADBK_172401_WGS</strain>
        <tissue evidence="2">Digestive gland</tissue>
    </source>
</reference>
<dbReference type="Proteomes" id="UP000770661">
    <property type="component" value="Unassembled WGS sequence"/>
</dbReference>
<protein>
    <submittedName>
        <fullName evidence="2">Uncharacterized protein</fullName>
    </submittedName>
</protein>
<evidence type="ECO:0000313" key="3">
    <source>
        <dbReference type="Proteomes" id="UP000770661"/>
    </source>
</evidence>
<proteinExistence type="predicted"/>